<evidence type="ECO:0000256" key="3">
    <source>
        <dbReference type="ARBA" id="ARBA00022692"/>
    </source>
</evidence>
<keyword evidence="5 8" id="KW-1133">Transmembrane helix</keyword>
<comment type="subcellular location">
    <subcellularLocation>
        <location evidence="8">Mitochondrion inner membrane</location>
        <topology evidence="8">Single-pass membrane protein</topology>
    </subcellularLocation>
    <subcellularLocation>
        <location evidence="1">Mitochondrion membrane</location>
        <topology evidence="1">Single-pass membrane protein</topology>
    </subcellularLocation>
</comment>
<evidence type="ECO:0000313" key="11">
    <source>
        <dbReference type="Proteomes" id="UP000481153"/>
    </source>
</evidence>
<keyword evidence="6 8" id="KW-0496">Mitochondrion</keyword>
<dbReference type="Proteomes" id="UP000481153">
    <property type="component" value="Unassembled WGS sequence"/>
</dbReference>
<name>A0A6G0XXM1_9STRA</name>
<dbReference type="EMBL" id="VJMJ01000002">
    <property type="protein sequence ID" value="KAF0745346.1"/>
    <property type="molecule type" value="Genomic_DNA"/>
</dbReference>
<dbReference type="Gene3D" id="3.10.450.320">
    <property type="entry name" value="Mitochondrial import inner membrane translocase subunit Tim21"/>
    <property type="match status" value="1"/>
</dbReference>
<keyword evidence="7 8" id="KW-0472">Membrane</keyword>
<keyword evidence="11" id="KW-1185">Reference proteome</keyword>
<comment type="function">
    <text evidence="8">Essential component of the TIM23 complex, a complex that mediates the translocation of transit peptide-containing proteins across the mitochondrial inner membrane.</text>
</comment>
<dbReference type="InterPro" id="IPR013261">
    <property type="entry name" value="Tim21"/>
</dbReference>
<keyword evidence="8" id="KW-0811">Translocation</keyword>
<keyword evidence="8" id="KW-0653">Protein transport</keyword>
<proteinExistence type="inferred from homology"/>
<evidence type="ECO:0000313" key="10">
    <source>
        <dbReference type="EMBL" id="KAF0745346.1"/>
    </source>
</evidence>
<dbReference type="GO" id="GO:0030150">
    <property type="term" value="P:protein import into mitochondrial matrix"/>
    <property type="evidence" value="ECO:0007669"/>
    <property type="project" value="UniProtKB-UniRule"/>
</dbReference>
<dbReference type="InterPro" id="IPR038552">
    <property type="entry name" value="Tim21_IMS_sf"/>
</dbReference>
<keyword evidence="8" id="KW-0813">Transport</keyword>
<feature type="coiled-coil region" evidence="9">
    <location>
        <begin position="197"/>
        <end position="224"/>
    </location>
</feature>
<organism evidence="10 11">
    <name type="scientific">Aphanomyces euteiches</name>
    <dbReference type="NCBI Taxonomy" id="100861"/>
    <lineage>
        <taxon>Eukaryota</taxon>
        <taxon>Sar</taxon>
        <taxon>Stramenopiles</taxon>
        <taxon>Oomycota</taxon>
        <taxon>Saprolegniomycetes</taxon>
        <taxon>Saprolegniales</taxon>
        <taxon>Verrucalvaceae</taxon>
        <taxon>Aphanomyces</taxon>
    </lineage>
</organism>
<dbReference type="GO" id="GO:0005744">
    <property type="term" value="C:TIM23 mitochondrial import inner membrane translocase complex"/>
    <property type="evidence" value="ECO:0007669"/>
    <property type="project" value="UniProtKB-UniRule"/>
</dbReference>
<keyword evidence="8" id="KW-0999">Mitochondrion inner membrane</keyword>
<accession>A0A6G0XXM1</accession>
<evidence type="ECO:0000256" key="8">
    <source>
        <dbReference type="RuleBase" id="RU367142"/>
    </source>
</evidence>
<keyword evidence="9" id="KW-0175">Coiled coil</keyword>
<evidence type="ECO:0000256" key="6">
    <source>
        <dbReference type="ARBA" id="ARBA00023128"/>
    </source>
</evidence>
<dbReference type="PANTHER" id="PTHR13032">
    <property type="entry name" value="MITOCHONDRIAL IMPORT INNER MEMBRANE TRANSLOCASE SUBUNIT TIM21"/>
    <property type="match status" value="1"/>
</dbReference>
<evidence type="ECO:0000256" key="1">
    <source>
        <dbReference type="ARBA" id="ARBA00004304"/>
    </source>
</evidence>
<feature type="transmembrane region" description="Helical" evidence="8">
    <location>
        <begin position="70"/>
        <end position="88"/>
    </location>
</feature>
<evidence type="ECO:0000256" key="4">
    <source>
        <dbReference type="ARBA" id="ARBA00022946"/>
    </source>
</evidence>
<gene>
    <name evidence="10" type="ORF">Ae201684_000372</name>
</gene>
<dbReference type="VEuPathDB" id="FungiDB:AeMF1_005266"/>
<comment type="similarity">
    <text evidence="2 8">Belongs to the TIM21 family.</text>
</comment>
<evidence type="ECO:0000256" key="7">
    <source>
        <dbReference type="ARBA" id="ARBA00023136"/>
    </source>
</evidence>
<comment type="caution">
    <text evidence="10">The sequence shown here is derived from an EMBL/GenBank/DDBJ whole genome shotgun (WGS) entry which is preliminary data.</text>
</comment>
<dbReference type="Pfam" id="PF08294">
    <property type="entry name" value="TIM21"/>
    <property type="match status" value="1"/>
</dbReference>
<keyword evidence="4" id="KW-0809">Transit peptide</keyword>
<reference evidence="10 11" key="1">
    <citation type="submission" date="2019-07" db="EMBL/GenBank/DDBJ databases">
        <title>Genomics analysis of Aphanomyces spp. identifies a new class of oomycete effector associated with host adaptation.</title>
        <authorList>
            <person name="Gaulin E."/>
        </authorList>
    </citation>
    <scope>NUCLEOTIDE SEQUENCE [LARGE SCALE GENOMIC DNA]</scope>
    <source>
        <strain evidence="10 11">ATCC 201684</strain>
    </source>
</reference>
<evidence type="ECO:0000256" key="5">
    <source>
        <dbReference type="ARBA" id="ARBA00022989"/>
    </source>
</evidence>
<dbReference type="AlphaFoldDB" id="A0A6G0XXM1"/>
<evidence type="ECO:0000256" key="9">
    <source>
        <dbReference type="SAM" id="Coils"/>
    </source>
</evidence>
<protein>
    <recommendedName>
        <fullName evidence="8">Mitochondrial import inner membrane translocase subunit Tim21</fullName>
    </recommendedName>
</protein>
<sequence length="224" mass="25070">MLPARRFARLATTRAAFVKNIPARKDPRSAVLSRRMFSDNAKPNPAGPGEAQTDALVLTPYQKVAAGTKVGAWAAIAGLTCVCGYFIVRELFPSRMSPNSLFSEASDICLQNDLIVQRLGQPIRCYGRDNKSSSKEGRRNFIEHVELKDKEGNKTRLRIKFNMKGPNGTAEVWAEVNQSMPAGEFVYLIVRTFTGEIIKIQDQRQILQAESEEEREALRRLLGQ</sequence>
<dbReference type="PANTHER" id="PTHR13032:SF6">
    <property type="entry name" value="MITOCHONDRIAL IMPORT INNER MEMBRANE TRANSLOCASE SUBUNIT TIM21"/>
    <property type="match status" value="1"/>
</dbReference>
<comment type="subunit">
    <text evidence="8">Component of the TIM23 complex.</text>
</comment>
<keyword evidence="3 8" id="KW-0812">Transmembrane</keyword>
<evidence type="ECO:0000256" key="2">
    <source>
        <dbReference type="ARBA" id="ARBA00010867"/>
    </source>
</evidence>